<accession>A0ACB1A1W3</accession>
<dbReference type="Proteomes" id="UP001497535">
    <property type="component" value="Unassembled WGS sequence"/>
</dbReference>
<evidence type="ECO:0000313" key="1">
    <source>
        <dbReference type="EMBL" id="CAK5085392.1"/>
    </source>
</evidence>
<organism evidence="1 2">
    <name type="scientific">Meloidogyne enterolobii</name>
    <name type="common">Root-knot nematode worm</name>
    <name type="synonym">Meloidogyne mayaguensis</name>
    <dbReference type="NCBI Taxonomy" id="390850"/>
    <lineage>
        <taxon>Eukaryota</taxon>
        <taxon>Metazoa</taxon>
        <taxon>Ecdysozoa</taxon>
        <taxon>Nematoda</taxon>
        <taxon>Chromadorea</taxon>
        <taxon>Rhabditida</taxon>
        <taxon>Tylenchina</taxon>
        <taxon>Tylenchomorpha</taxon>
        <taxon>Tylenchoidea</taxon>
        <taxon>Meloidogynidae</taxon>
        <taxon>Meloidogyninae</taxon>
        <taxon>Meloidogyne</taxon>
    </lineage>
</organism>
<sequence>MPRHLRIVCCPKNCFYSKAALKQATAPGAVLISRAASKLAVFLRLPQPRKQCSCLTECCCPRAKYQRRINQEQYTRNGRTKICTLHEKNSVRTKYKQKQLSHTALKPDLMLSLQHNFYHVARQINIEFASLINGTLTLAKLEQLNKNCSNSIFERNSQKHSKIIQMVDVLNKFVDKIKTIFLMNFNYYNLFDIIAGRSDLPALVEGDPLHLSLFESTDYAENWIQLQNFTTNEGLISHLNAINDQRSTLLHALRSANSKRPLKETCVCAKNCGDSPSKSKKSSDGLQNETINCFVCNARFHASCIQWDLFFERLPAGIYLCQRCLRSRRPCIEEVEAACSLPYLPDNSLEKMLVKNLIDHSTRIFQNLHNQLHFIPKGVDLSTIEDETKNKLIDSLIMALSTEVVDVQIYQMLCASAFFDIFPIEQNNVVILQKIKERVPNSNPRPVLFSLFKSPILIEHSSRQNSNNRRISGIKRRSTNSTTTPKGNRRSSGKASRGGRTSSNSRQNVFKGEEDFLDADFNGGMKNEEEDEETSSNYDESGSIKRVFKDHHLERCAADLCLNPYSEYTRWIQCEAGCARWYHFCCVGISVRGAQLISSYCCLKCSSSSSTATTTSSSSTSFCNKIVNIDVEIEKQPQQPSTLSAEQ</sequence>
<gene>
    <name evidence="1" type="ORF">MENTE1834_LOCUS32837</name>
</gene>
<protein>
    <submittedName>
        <fullName evidence="1">Uncharacterized protein</fullName>
    </submittedName>
</protein>
<evidence type="ECO:0000313" key="2">
    <source>
        <dbReference type="Proteomes" id="UP001497535"/>
    </source>
</evidence>
<keyword evidence="2" id="KW-1185">Reference proteome</keyword>
<proteinExistence type="predicted"/>
<comment type="caution">
    <text evidence="1">The sequence shown here is derived from an EMBL/GenBank/DDBJ whole genome shotgun (WGS) entry which is preliminary data.</text>
</comment>
<dbReference type="EMBL" id="CAVMJV010000057">
    <property type="protein sequence ID" value="CAK5085392.1"/>
    <property type="molecule type" value="Genomic_DNA"/>
</dbReference>
<name>A0ACB1A1W3_MELEN</name>
<reference evidence="1" key="1">
    <citation type="submission" date="2023-11" db="EMBL/GenBank/DDBJ databases">
        <authorList>
            <person name="Poullet M."/>
        </authorList>
    </citation>
    <scope>NUCLEOTIDE SEQUENCE</scope>
    <source>
        <strain evidence="1">E1834</strain>
    </source>
</reference>